<keyword evidence="12 18" id="KW-0472">Membrane</keyword>
<evidence type="ECO:0000256" key="14">
    <source>
        <dbReference type="ARBA" id="ARBA00023221"/>
    </source>
</evidence>
<dbReference type="AlphaFoldDB" id="A0A498MTP9"/>
<dbReference type="FunFam" id="2.30.29.30:FF:000137">
    <property type="entry name" value="Low density lipoprotein receptor adapter protein 1"/>
    <property type="match status" value="1"/>
</dbReference>
<feature type="transmembrane region" description="Helical" evidence="18">
    <location>
        <begin position="116"/>
        <end position="134"/>
    </location>
</feature>
<protein>
    <submittedName>
        <fullName evidence="20">Macoilin-1</fullName>
    </submittedName>
</protein>
<dbReference type="InterPro" id="IPR006020">
    <property type="entry name" value="PTB/PI_dom"/>
</dbReference>
<dbReference type="SUPFAM" id="SSF50729">
    <property type="entry name" value="PH domain-like"/>
    <property type="match status" value="1"/>
</dbReference>
<reference evidence="20 21" key="1">
    <citation type="submission" date="2018-03" db="EMBL/GenBank/DDBJ databases">
        <title>Draft genome sequence of Rohu Carp (Labeo rohita).</title>
        <authorList>
            <person name="Das P."/>
            <person name="Kushwaha B."/>
            <person name="Joshi C.G."/>
            <person name="Kumar D."/>
            <person name="Nagpure N.S."/>
            <person name="Sahoo L."/>
            <person name="Das S.P."/>
            <person name="Bit A."/>
            <person name="Patnaik S."/>
            <person name="Meher P.K."/>
            <person name="Jayasankar P."/>
            <person name="Koringa P.G."/>
            <person name="Patel N.V."/>
            <person name="Hinsu A.T."/>
            <person name="Kumar R."/>
            <person name="Pandey M."/>
            <person name="Agarwal S."/>
            <person name="Srivastava S."/>
            <person name="Singh M."/>
            <person name="Iquebal M.A."/>
            <person name="Jaiswal S."/>
            <person name="Angadi U.B."/>
            <person name="Kumar N."/>
            <person name="Raza M."/>
            <person name="Shah T.M."/>
            <person name="Rai A."/>
            <person name="Jena J.K."/>
        </authorList>
    </citation>
    <scope>NUCLEOTIDE SEQUENCE [LARGE SCALE GENOMIC DNA]</scope>
    <source>
        <strain evidence="20">DASCIFA01</strain>
        <tissue evidence="20">Testis</tissue>
    </source>
</reference>
<feature type="transmembrane region" description="Helical" evidence="18">
    <location>
        <begin position="29"/>
        <end position="52"/>
    </location>
</feature>
<keyword evidence="13" id="KW-1207">Sterol metabolism</keyword>
<feature type="transmembrane region" description="Helical" evidence="18">
    <location>
        <begin position="72"/>
        <end position="95"/>
    </location>
</feature>
<dbReference type="Pfam" id="PF09726">
    <property type="entry name" value="Macoilin"/>
    <property type="match status" value="1"/>
</dbReference>
<dbReference type="Gene3D" id="2.30.29.30">
    <property type="entry name" value="Pleckstrin-homology domain (PH domain)/Phosphotyrosine-binding domain (PTB)"/>
    <property type="match status" value="1"/>
</dbReference>
<feature type="region of interest" description="Disordered" evidence="17">
    <location>
        <begin position="930"/>
        <end position="951"/>
    </location>
</feature>
<feature type="compositionally biased region" description="Polar residues" evidence="17">
    <location>
        <begin position="844"/>
        <end position="856"/>
    </location>
</feature>
<keyword evidence="21" id="KW-1185">Reference proteome</keyword>
<evidence type="ECO:0000256" key="3">
    <source>
        <dbReference type="ARBA" id="ARBA00004496"/>
    </source>
</evidence>
<evidence type="ECO:0000256" key="8">
    <source>
        <dbReference type="ARBA" id="ARBA00022692"/>
    </source>
</evidence>
<dbReference type="PROSITE" id="PS01179">
    <property type="entry name" value="PID"/>
    <property type="match status" value="1"/>
</dbReference>
<dbReference type="GO" id="GO:0031965">
    <property type="term" value="C:nuclear membrane"/>
    <property type="evidence" value="ECO:0007669"/>
    <property type="project" value="UniProtKB-SubCell"/>
</dbReference>
<accession>A0A498MTP9</accession>
<gene>
    <name evidence="20" type="ORF">ROHU_025146</name>
</gene>
<dbReference type="GO" id="GO:0030867">
    <property type="term" value="C:rough endoplasmic reticulum membrane"/>
    <property type="evidence" value="ECO:0007669"/>
    <property type="project" value="UniProtKB-SubCell"/>
</dbReference>
<evidence type="ECO:0000256" key="18">
    <source>
        <dbReference type="SAM" id="Phobius"/>
    </source>
</evidence>
<comment type="similarity">
    <text evidence="4">Belongs to the macoilin family.</text>
</comment>
<dbReference type="InterPro" id="IPR011993">
    <property type="entry name" value="PH-like_dom_sf"/>
</dbReference>
<name>A0A498MTP9_LABRO</name>
<evidence type="ECO:0000256" key="9">
    <source>
        <dbReference type="ARBA" id="ARBA00022824"/>
    </source>
</evidence>
<keyword evidence="10 18" id="KW-1133">Transmembrane helix</keyword>
<keyword evidence="16" id="KW-0175">Coiled coil</keyword>
<keyword evidence="7" id="KW-0254">Endocytosis</keyword>
<dbReference type="GO" id="GO:0006897">
    <property type="term" value="P:endocytosis"/>
    <property type="evidence" value="ECO:0007669"/>
    <property type="project" value="UniProtKB-KW"/>
</dbReference>
<keyword evidence="5" id="KW-0963">Cytoplasm</keyword>
<keyword evidence="15" id="KW-0539">Nucleus</keyword>
<sequence>MKRRNADCSKLRRPLKRNRITEGIHSSTFLYLKFLVVWALVLLADFVLEFRFEYLWPFWLFIRSVYDSFRYQGLAFSVFFVCVAFTSDIICLLFIPKQWLFFAASTYVWVQYVWHTERGVCLPTVSLWILFVYIEAAIRFKDLKHFHVDLCRPFAAHCIGYPVVTLGFGFKSYVSYKMRLRKQKEVQKENEFYMQLLQQALPPEQQMLQRQERETEEATSKGMSDADSVLVAQNGTAITKKLPISLPELEYKEKGKDGGKDKKQQQHSIGINNNILQTVDAKLQDIEYMENHLNTKRLNNELGSSAENLFLKEEVGGGGGGSATSKHYKNSSPHSHNSTNGNVPSSSSSRSEKKQKCAGKNLAPHRDLMENCIPNNQLSKPDALVRLEQDIKKLKADLQASRQVEQDLRSQINSLSSAERSMRSELGQLRQENELLQNKLHNAVQAKQKDKQTIVQLEKRLKAEQEARAAVEKQLAEEKKRKKMEEATAARAVALAAASRGECTDSLRSRIRELESECKKLTHDMKLKEEQIRELELKAQELRKYKENEKDTEVLMSALSAMQDKTQHLENSLSAETRIKLDLFSALGDAKRQLEIAQGQIMQKEQEIKELKQKIAEVMAVMPSITYSAETNSMTPVTPHYSSKFMDTSPSSLDPNASVYQPLKNCLVLPRDLFSLFVFSPLAPELPENWTDTRETLLEGMTFNLRHLGMTLVDQPKGEELSAAAVKRIVATAKASGKKLPKVALKVSPQGIVLCDSVSNQLIENISIYRISYCTADKMHDKVFAFIAQNQQNETLECHAFLCAKRKVAQAVTLTVAQAFRVAFEFWEVAKEEKENRVKWDSAGETSNSSQSERSVSLNSLKGGVATENLLDIDDYSSAVENVDNPTEPNNNTTTLWEMDDGLEEAFSRLAESRTNPQVLDIGVTPQDWNAETDWDKTNGNTPNADTLFGL</sequence>
<evidence type="ECO:0000313" key="21">
    <source>
        <dbReference type="Proteomes" id="UP000290572"/>
    </source>
</evidence>
<evidence type="ECO:0000256" key="11">
    <source>
        <dbReference type="ARBA" id="ARBA00023098"/>
    </source>
</evidence>
<evidence type="ECO:0000256" key="2">
    <source>
        <dbReference type="ARBA" id="ARBA00004269"/>
    </source>
</evidence>
<dbReference type="SMART" id="SM00462">
    <property type="entry name" value="PTB"/>
    <property type="match status" value="1"/>
</dbReference>
<evidence type="ECO:0000256" key="17">
    <source>
        <dbReference type="SAM" id="MobiDB-lite"/>
    </source>
</evidence>
<dbReference type="STRING" id="84645.A0A498MTP9"/>
<keyword evidence="11" id="KW-0443">Lipid metabolism</keyword>
<evidence type="ECO:0000256" key="1">
    <source>
        <dbReference type="ARBA" id="ARBA00004232"/>
    </source>
</evidence>
<dbReference type="CDD" id="cd13159">
    <property type="entry name" value="PTB_LDLRAP-mammal-like"/>
    <property type="match status" value="1"/>
</dbReference>
<feature type="coiled-coil region" evidence="16">
    <location>
        <begin position="384"/>
        <end position="552"/>
    </location>
</feature>
<keyword evidence="8 18" id="KW-0812">Transmembrane</keyword>
<evidence type="ECO:0000256" key="15">
    <source>
        <dbReference type="ARBA" id="ARBA00023242"/>
    </source>
</evidence>
<dbReference type="EMBL" id="QBIY01012648">
    <property type="protein sequence ID" value="RXN20287.1"/>
    <property type="molecule type" value="Genomic_DNA"/>
</dbReference>
<dbReference type="GO" id="GO:0023041">
    <property type="term" value="P:neuronal signal transduction"/>
    <property type="evidence" value="ECO:0007669"/>
    <property type="project" value="InterPro"/>
</dbReference>
<comment type="caution">
    <text evidence="20">The sequence shown here is derived from an EMBL/GenBank/DDBJ whole genome shotgun (WGS) entry which is preliminary data.</text>
</comment>
<keyword evidence="6" id="KW-0153">Cholesterol metabolism</keyword>
<dbReference type="PANTHER" id="PTHR47464:SF3">
    <property type="entry name" value="MACOILIN-2 ISOFORM X1"/>
    <property type="match status" value="1"/>
</dbReference>
<feature type="coiled-coil region" evidence="16">
    <location>
        <begin position="587"/>
        <end position="621"/>
    </location>
</feature>
<feature type="region of interest" description="Disordered" evidence="17">
    <location>
        <begin position="206"/>
        <end position="226"/>
    </location>
</feature>
<evidence type="ECO:0000256" key="5">
    <source>
        <dbReference type="ARBA" id="ARBA00022490"/>
    </source>
</evidence>
<feature type="compositionally biased region" description="Basic and acidic residues" evidence="17">
    <location>
        <begin position="210"/>
        <end position="219"/>
    </location>
</feature>
<evidence type="ECO:0000256" key="12">
    <source>
        <dbReference type="ARBA" id="ARBA00023136"/>
    </source>
</evidence>
<proteinExistence type="inferred from homology"/>
<organism evidence="20 21">
    <name type="scientific">Labeo rohita</name>
    <name type="common">Indian major carp</name>
    <name type="synonym">Cyprinus rohita</name>
    <dbReference type="NCBI Taxonomy" id="84645"/>
    <lineage>
        <taxon>Eukaryota</taxon>
        <taxon>Metazoa</taxon>
        <taxon>Chordata</taxon>
        <taxon>Craniata</taxon>
        <taxon>Vertebrata</taxon>
        <taxon>Euteleostomi</taxon>
        <taxon>Actinopterygii</taxon>
        <taxon>Neopterygii</taxon>
        <taxon>Teleostei</taxon>
        <taxon>Ostariophysi</taxon>
        <taxon>Cypriniformes</taxon>
        <taxon>Cyprinidae</taxon>
        <taxon>Labeoninae</taxon>
        <taxon>Labeonini</taxon>
        <taxon>Labeo</taxon>
    </lineage>
</organism>
<feature type="domain" description="PID" evidence="19">
    <location>
        <begin position="700"/>
        <end position="825"/>
    </location>
</feature>
<dbReference type="Pfam" id="PF00640">
    <property type="entry name" value="PID"/>
    <property type="match status" value="1"/>
</dbReference>
<evidence type="ECO:0000256" key="13">
    <source>
        <dbReference type="ARBA" id="ARBA00023166"/>
    </source>
</evidence>
<evidence type="ECO:0000256" key="16">
    <source>
        <dbReference type="SAM" id="Coils"/>
    </source>
</evidence>
<dbReference type="InterPro" id="IPR019130">
    <property type="entry name" value="Macoilin"/>
</dbReference>
<evidence type="ECO:0000256" key="7">
    <source>
        <dbReference type="ARBA" id="ARBA00022583"/>
    </source>
</evidence>
<keyword evidence="14" id="KW-0753">Steroid metabolism</keyword>
<dbReference type="Proteomes" id="UP000290572">
    <property type="component" value="Unassembled WGS sequence"/>
</dbReference>
<evidence type="ECO:0000313" key="20">
    <source>
        <dbReference type="EMBL" id="RXN20287.1"/>
    </source>
</evidence>
<evidence type="ECO:0000256" key="6">
    <source>
        <dbReference type="ARBA" id="ARBA00022548"/>
    </source>
</evidence>
<evidence type="ECO:0000256" key="10">
    <source>
        <dbReference type="ARBA" id="ARBA00022989"/>
    </source>
</evidence>
<feature type="compositionally biased region" description="Polar residues" evidence="17">
    <location>
        <begin position="330"/>
        <end position="344"/>
    </location>
</feature>
<evidence type="ECO:0000256" key="4">
    <source>
        <dbReference type="ARBA" id="ARBA00008298"/>
    </source>
</evidence>
<feature type="region of interest" description="Disordered" evidence="17">
    <location>
        <begin position="837"/>
        <end position="856"/>
    </location>
</feature>
<keyword evidence="9" id="KW-0256">Endoplasmic reticulum</keyword>
<dbReference type="PANTHER" id="PTHR47464">
    <property type="entry name" value="MACOILIN"/>
    <property type="match status" value="1"/>
</dbReference>
<feature type="region of interest" description="Disordered" evidence="17">
    <location>
        <begin position="313"/>
        <end position="363"/>
    </location>
</feature>
<evidence type="ECO:0000259" key="19">
    <source>
        <dbReference type="PROSITE" id="PS01179"/>
    </source>
</evidence>
<comment type="subcellular location">
    <subcellularLocation>
        <location evidence="3">Cytoplasm</location>
    </subcellularLocation>
    <subcellularLocation>
        <location evidence="1">Nucleus membrane</location>
        <topology evidence="1">Multi-pass membrane protein</topology>
    </subcellularLocation>
    <subcellularLocation>
        <location evidence="2">Rough endoplasmic reticulum membrane</location>
        <topology evidence="2">Multi-pass membrane protein</topology>
    </subcellularLocation>
</comment>
<dbReference type="GO" id="GO:0008203">
    <property type="term" value="P:cholesterol metabolic process"/>
    <property type="evidence" value="ECO:0007669"/>
    <property type="project" value="UniProtKB-KW"/>
</dbReference>